<reference evidence="3" key="1">
    <citation type="submission" date="2022-11" db="UniProtKB">
        <authorList>
            <consortium name="WormBaseParasite"/>
        </authorList>
    </citation>
    <scope>IDENTIFICATION</scope>
</reference>
<keyword evidence="2" id="KW-1185">Reference proteome</keyword>
<dbReference type="Proteomes" id="UP000887540">
    <property type="component" value="Unplaced"/>
</dbReference>
<feature type="compositionally biased region" description="Polar residues" evidence="1">
    <location>
        <begin position="1"/>
        <end position="13"/>
    </location>
</feature>
<evidence type="ECO:0000256" key="1">
    <source>
        <dbReference type="SAM" id="MobiDB-lite"/>
    </source>
</evidence>
<dbReference type="AlphaFoldDB" id="A0A914D2P2"/>
<sequence length="130" mass="14690">MEEDLNSNNSFTTEAPDDQLSYTSSITSQKTLISSLSNGHSYNNYEELPSLSAGVSLENPNFSEPNEYLRQTYIEPLVYSEKSEGESICCAGWASISGLKKESQRFWAIIRKNKLLLMEDDEVFFVIVTK</sequence>
<evidence type="ECO:0000313" key="3">
    <source>
        <dbReference type="WBParaSite" id="ACRNAN_scaffold18057.g28709.t1"/>
    </source>
</evidence>
<dbReference type="WBParaSite" id="ACRNAN_scaffold18057.g28709.t1">
    <property type="protein sequence ID" value="ACRNAN_scaffold18057.g28709.t1"/>
    <property type="gene ID" value="ACRNAN_scaffold18057.g28709"/>
</dbReference>
<name>A0A914D2P2_9BILA</name>
<evidence type="ECO:0000313" key="2">
    <source>
        <dbReference type="Proteomes" id="UP000887540"/>
    </source>
</evidence>
<feature type="region of interest" description="Disordered" evidence="1">
    <location>
        <begin position="1"/>
        <end position="22"/>
    </location>
</feature>
<proteinExistence type="predicted"/>
<organism evidence="2 3">
    <name type="scientific">Acrobeloides nanus</name>
    <dbReference type="NCBI Taxonomy" id="290746"/>
    <lineage>
        <taxon>Eukaryota</taxon>
        <taxon>Metazoa</taxon>
        <taxon>Ecdysozoa</taxon>
        <taxon>Nematoda</taxon>
        <taxon>Chromadorea</taxon>
        <taxon>Rhabditida</taxon>
        <taxon>Tylenchina</taxon>
        <taxon>Cephalobomorpha</taxon>
        <taxon>Cephaloboidea</taxon>
        <taxon>Cephalobidae</taxon>
        <taxon>Acrobeloides</taxon>
    </lineage>
</organism>
<protein>
    <submittedName>
        <fullName evidence="3">Uncharacterized protein</fullName>
    </submittedName>
</protein>
<accession>A0A914D2P2</accession>